<evidence type="ECO:0000313" key="1">
    <source>
        <dbReference type="EMBL" id="JAD74064.1"/>
    </source>
</evidence>
<reference evidence="1" key="1">
    <citation type="submission" date="2014-09" db="EMBL/GenBank/DDBJ databases">
        <authorList>
            <person name="Magalhaes I.L.F."/>
            <person name="Oliveira U."/>
            <person name="Santos F.R."/>
            <person name="Vidigal T.H.D.A."/>
            <person name="Brescovit A.D."/>
            <person name="Santos A.J."/>
        </authorList>
    </citation>
    <scope>NUCLEOTIDE SEQUENCE</scope>
    <source>
        <tissue evidence="1">Shoot tissue taken approximately 20 cm above the soil surface</tissue>
    </source>
</reference>
<proteinExistence type="predicted"/>
<dbReference type="EMBL" id="GBRH01223831">
    <property type="protein sequence ID" value="JAD74064.1"/>
    <property type="molecule type" value="Transcribed_RNA"/>
</dbReference>
<dbReference type="AlphaFoldDB" id="A0A0A9CCM5"/>
<protein>
    <submittedName>
        <fullName evidence="1">Uncharacterized protein</fullName>
    </submittedName>
</protein>
<accession>A0A0A9CCM5</accession>
<sequence>MLAALYIFEQMVGKTWEVPFVAEADV</sequence>
<name>A0A0A9CCM5_ARUDO</name>
<organism evidence="1">
    <name type="scientific">Arundo donax</name>
    <name type="common">Giant reed</name>
    <name type="synonym">Donax arundinaceus</name>
    <dbReference type="NCBI Taxonomy" id="35708"/>
    <lineage>
        <taxon>Eukaryota</taxon>
        <taxon>Viridiplantae</taxon>
        <taxon>Streptophyta</taxon>
        <taxon>Embryophyta</taxon>
        <taxon>Tracheophyta</taxon>
        <taxon>Spermatophyta</taxon>
        <taxon>Magnoliopsida</taxon>
        <taxon>Liliopsida</taxon>
        <taxon>Poales</taxon>
        <taxon>Poaceae</taxon>
        <taxon>PACMAD clade</taxon>
        <taxon>Arundinoideae</taxon>
        <taxon>Arundineae</taxon>
        <taxon>Arundo</taxon>
    </lineage>
</organism>
<reference evidence="1" key="2">
    <citation type="journal article" date="2015" name="Data Brief">
        <title>Shoot transcriptome of the giant reed, Arundo donax.</title>
        <authorList>
            <person name="Barrero R.A."/>
            <person name="Guerrero F.D."/>
            <person name="Moolhuijzen P."/>
            <person name="Goolsby J.A."/>
            <person name="Tidwell J."/>
            <person name="Bellgard S.E."/>
            <person name="Bellgard M.I."/>
        </authorList>
    </citation>
    <scope>NUCLEOTIDE SEQUENCE</scope>
    <source>
        <tissue evidence="1">Shoot tissue taken approximately 20 cm above the soil surface</tissue>
    </source>
</reference>